<dbReference type="Proteomes" id="UP001589610">
    <property type="component" value="Unassembled WGS sequence"/>
</dbReference>
<feature type="domain" description="Solute-binding protein family 3/N-terminal" evidence="2">
    <location>
        <begin position="58"/>
        <end position="295"/>
    </location>
</feature>
<dbReference type="EMBL" id="JBHMBS010000005">
    <property type="protein sequence ID" value="MFB9676358.1"/>
    <property type="molecule type" value="Genomic_DNA"/>
</dbReference>
<dbReference type="RefSeq" id="WP_386156369.1">
    <property type="nucleotide sequence ID" value="NZ_JBHMBS010000005.1"/>
</dbReference>
<dbReference type="Pfam" id="PF00497">
    <property type="entry name" value="SBP_bac_3"/>
    <property type="match status" value="1"/>
</dbReference>
<reference evidence="3 4" key="1">
    <citation type="submission" date="2024-09" db="EMBL/GenBank/DDBJ databases">
        <authorList>
            <person name="Sun Q."/>
            <person name="Mori K."/>
        </authorList>
    </citation>
    <scope>NUCLEOTIDE SEQUENCE [LARGE SCALE GENOMIC DNA]</scope>
    <source>
        <strain evidence="3 4">JCM 3028</strain>
    </source>
</reference>
<sequence length="323" mass="33118">MRALVACSATVALAIGVGGCGSDSSEGEPAQASASSAASAFDQALHDQLPDRIKQNKQIVFGALWETPPIIGIESGDTSKPVGITPDLAVALGEILGVTPAWKNLQWPAQLPGLQSGNVDALFGQVSDGKEREQVIDLVGFYRSPMSVLVKKGNPRGIKSLSDACGLKVGVPSGSQQEAVVKGNSEKFCAGQGKPAITPVGYPGAQGAIVAIKSGTVDAWMDLTVSVRAIAKESGAAFENVPLPDDQIDPYMERNVAIAISKEQPGLSNALAGALGELARSGAYQKVMDKWDSGDAALPAEDIKVNSYTGLPAGQGASATPAP</sequence>
<dbReference type="InterPro" id="IPR001638">
    <property type="entry name" value="Solute-binding_3/MltF_N"/>
</dbReference>
<dbReference type="SUPFAM" id="SSF53850">
    <property type="entry name" value="Periplasmic binding protein-like II"/>
    <property type="match status" value="1"/>
</dbReference>
<evidence type="ECO:0000313" key="4">
    <source>
        <dbReference type="Proteomes" id="UP001589610"/>
    </source>
</evidence>
<dbReference type="Gene3D" id="3.40.190.10">
    <property type="entry name" value="Periplasmic binding protein-like II"/>
    <property type="match status" value="2"/>
</dbReference>
<protein>
    <submittedName>
        <fullName evidence="3">Transporter substrate-binding domain-containing protein</fullName>
    </submittedName>
</protein>
<comment type="caution">
    <text evidence="3">The sequence shown here is derived from an EMBL/GenBank/DDBJ whole genome shotgun (WGS) entry which is preliminary data.</text>
</comment>
<dbReference type="PROSITE" id="PS51257">
    <property type="entry name" value="PROKAR_LIPOPROTEIN"/>
    <property type="match status" value="1"/>
</dbReference>
<dbReference type="PANTHER" id="PTHR35936">
    <property type="entry name" value="MEMBRANE-BOUND LYTIC MUREIN TRANSGLYCOSYLASE F"/>
    <property type="match status" value="1"/>
</dbReference>
<name>A0ABV5TB99_9ACTN</name>
<evidence type="ECO:0000259" key="2">
    <source>
        <dbReference type="SMART" id="SM00062"/>
    </source>
</evidence>
<dbReference type="PANTHER" id="PTHR35936:SF17">
    <property type="entry name" value="ARGININE-BINDING EXTRACELLULAR PROTEIN ARTP"/>
    <property type="match status" value="1"/>
</dbReference>
<keyword evidence="1" id="KW-0732">Signal</keyword>
<keyword evidence="4" id="KW-1185">Reference proteome</keyword>
<gene>
    <name evidence="3" type="ORF">ACFFRH_12755</name>
</gene>
<dbReference type="SMART" id="SM00062">
    <property type="entry name" value="PBPb"/>
    <property type="match status" value="1"/>
</dbReference>
<evidence type="ECO:0000256" key="1">
    <source>
        <dbReference type="ARBA" id="ARBA00022729"/>
    </source>
</evidence>
<organism evidence="3 4">
    <name type="scientific">Streptosporangium vulgare</name>
    <dbReference type="NCBI Taxonomy" id="46190"/>
    <lineage>
        <taxon>Bacteria</taxon>
        <taxon>Bacillati</taxon>
        <taxon>Actinomycetota</taxon>
        <taxon>Actinomycetes</taxon>
        <taxon>Streptosporangiales</taxon>
        <taxon>Streptosporangiaceae</taxon>
        <taxon>Streptosporangium</taxon>
    </lineage>
</organism>
<accession>A0ABV5TB99</accession>
<evidence type="ECO:0000313" key="3">
    <source>
        <dbReference type="EMBL" id="MFB9676358.1"/>
    </source>
</evidence>
<proteinExistence type="predicted"/>